<feature type="compositionally biased region" description="Polar residues" evidence="1">
    <location>
        <begin position="379"/>
        <end position="389"/>
    </location>
</feature>
<feature type="compositionally biased region" description="Basic and acidic residues" evidence="1">
    <location>
        <begin position="441"/>
        <end position="458"/>
    </location>
</feature>
<feature type="compositionally biased region" description="Polar residues" evidence="1">
    <location>
        <begin position="45"/>
        <end position="55"/>
    </location>
</feature>
<gene>
    <name evidence="2" type="ORF">D9C73_016787</name>
</gene>
<accession>A0A4U5V553</accession>
<reference evidence="2 3" key="1">
    <citation type="submission" date="2019-01" db="EMBL/GenBank/DDBJ databases">
        <title>Genome Assembly of Collichthys lucidus.</title>
        <authorList>
            <person name="Cai M."/>
            <person name="Xiao S."/>
        </authorList>
    </citation>
    <scope>NUCLEOTIDE SEQUENCE [LARGE SCALE GENOMIC DNA]</scope>
    <source>
        <strain evidence="2">JT15FE1705JMU</strain>
        <tissue evidence="2">Muscle</tissue>
    </source>
</reference>
<keyword evidence="3" id="KW-1185">Reference proteome</keyword>
<dbReference type="AlphaFoldDB" id="A0A4U5V553"/>
<feature type="compositionally biased region" description="Basic residues" evidence="1">
    <location>
        <begin position="471"/>
        <end position="485"/>
    </location>
</feature>
<evidence type="ECO:0000256" key="1">
    <source>
        <dbReference type="SAM" id="MobiDB-lite"/>
    </source>
</evidence>
<dbReference type="SUPFAM" id="SSF101447">
    <property type="entry name" value="Formin homology 2 domain (FH2 domain)"/>
    <property type="match status" value="1"/>
</dbReference>
<proteinExistence type="predicted"/>
<feature type="region of interest" description="Disordered" evidence="1">
    <location>
        <begin position="379"/>
        <end position="515"/>
    </location>
</feature>
<organism evidence="2 3">
    <name type="scientific">Collichthys lucidus</name>
    <name type="common">Big head croaker</name>
    <name type="synonym">Sciaena lucida</name>
    <dbReference type="NCBI Taxonomy" id="240159"/>
    <lineage>
        <taxon>Eukaryota</taxon>
        <taxon>Metazoa</taxon>
        <taxon>Chordata</taxon>
        <taxon>Craniata</taxon>
        <taxon>Vertebrata</taxon>
        <taxon>Euteleostomi</taxon>
        <taxon>Actinopterygii</taxon>
        <taxon>Neopterygii</taxon>
        <taxon>Teleostei</taxon>
        <taxon>Neoteleostei</taxon>
        <taxon>Acanthomorphata</taxon>
        <taxon>Eupercaria</taxon>
        <taxon>Sciaenidae</taxon>
        <taxon>Collichthys</taxon>
    </lineage>
</organism>
<feature type="compositionally biased region" description="Basic and acidic residues" evidence="1">
    <location>
        <begin position="486"/>
        <end position="499"/>
    </location>
</feature>
<evidence type="ECO:0000313" key="3">
    <source>
        <dbReference type="Proteomes" id="UP000298787"/>
    </source>
</evidence>
<feature type="region of interest" description="Disordered" evidence="1">
    <location>
        <begin position="36"/>
        <end position="91"/>
    </location>
</feature>
<protein>
    <submittedName>
        <fullName evidence="2">Uncharacterized protein</fullName>
    </submittedName>
</protein>
<name>A0A4U5V553_COLLU</name>
<dbReference type="Proteomes" id="UP000298787">
    <property type="component" value="Chromosome 14"/>
</dbReference>
<sequence length="515" mass="58155">MDRYITYLTSAGWKPCVQFMWDTYLTVTELSPKKTIVPVKKDGGQPQSAQSTDPFKTSHPPPPPTPPPPPPPPPPHPRFTVSDRRPVAMEPPGTVHRARSIMQIHIYQFMFLQQQQQQSPLCGFTVPKRAPTGQPERSRCVFLLTANIRRKELLMNVTSQIICTLKVSKHIHLSQLHPAVLEYLSVCLSAFYFTKLSPTTKTSSVSVLFTLFSSAIMSIEAAEPGYLLFLLFVHNACGKEIMKEVRITQETSDLQIFGLVIAGVADVRVVIVAVLGGGRSKSFVSAVFSPPVARLRERTPVTATGQVQQEDRLDEWIYFFGLWDAVMQREDQSLRADNRDQAFTSLTSVHQDLPTWLSHQEHPLILELASAFSRLAISTDQDPSEPQGNTEERAQPELQLPVTSDQAQSYRDGLKPAMKRQRDTSSLSGESTQPERKRKKMDVDSKESSFRAAEEMPQKKRKRAAFIEQQKKKRRMRRLFRHSRKAPSERPTDAPEMKPPRKRTWGSPHAHSGSG</sequence>
<feature type="compositionally biased region" description="Pro residues" evidence="1">
    <location>
        <begin position="59"/>
        <end position="77"/>
    </location>
</feature>
<evidence type="ECO:0000313" key="2">
    <source>
        <dbReference type="EMBL" id="TKS82678.1"/>
    </source>
</evidence>
<dbReference type="EMBL" id="CM014091">
    <property type="protein sequence ID" value="TKS82678.1"/>
    <property type="molecule type" value="Genomic_DNA"/>
</dbReference>